<dbReference type="GO" id="GO:0015031">
    <property type="term" value="P:protein transport"/>
    <property type="evidence" value="ECO:0007669"/>
    <property type="project" value="UniProtKB-KW"/>
</dbReference>
<dbReference type="EMBL" id="FORI01000004">
    <property type="protein sequence ID" value="SFI66131.1"/>
    <property type="molecule type" value="Genomic_DNA"/>
</dbReference>
<dbReference type="PANTHER" id="PTHR34982">
    <property type="entry name" value="YOP PROTEINS TRANSLOCATION PROTEIN L"/>
    <property type="match status" value="1"/>
</dbReference>
<dbReference type="NCBIfam" id="NF005198">
    <property type="entry name" value="PRK06669.1-3"/>
    <property type="match status" value="1"/>
</dbReference>
<feature type="coiled-coil region" evidence="8">
    <location>
        <begin position="45"/>
        <end position="76"/>
    </location>
</feature>
<reference evidence="11" key="1">
    <citation type="submission" date="2016-10" db="EMBL/GenBank/DDBJ databases">
        <authorList>
            <person name="Varghese N."/>
            <person name="Submissions S."/>
        </authorList>
    </citation>
    <scope>NUCLEOTIDE SEQUENCE [LARGE SCALE GENOMIC DNA]</scope>
    <source>
        <strain evidence="11">XBD1002</strain>
    </source>
</reference>
<evidence type="ECO:0000313" key="10">
    <source>
        <dbReference type="EMBL" id="SFI66131.1"/>
    </source>
</evidence>
<protein>
    <recommendedName>
        <fullName evidence="3">Flagellar assembly protein FliH</fullName>
    </recommendedName>
</protein>
<evidence type="ECO:0000256" key="6">
    <source>
        <dbReference type="ARBA" id="ARBA00022927"/>
    </source>
</evidence>
<evidence type="ECO:0000256" key="7">
    <source>
        <dbReference type="ARBA" id="ARBA00023225"/>
    </source>
</evidence>
<evidence type="ECO:0000256" key="3">
    <source>
        <dbReference type="ARBA" id="ARBA00016507"/>
    </source>
</evidence>
<evidence type="ECO:0000256" key="1">
    <source>
        <dbReference type="ARBA" id="ARBA00003041"/>
    </source>
</evidence>
<keyword evidence="6" id="KW-0653">Protein transport</keyword>
<dbReference type="Proteomes" id="UP000182737">
    <property type="component" value="Unassembled WGS sequence"/>
</dbReference>
<evidence type="ECO:0000256" key="5">
    <source>
        <dbReference type="ARBA" id="ARBA00022795"/>
    </source>
</evidence>
<feature type="domain" description="Flagellar assembly protein FliH/Type III secretion system HrpE" evidence="9">
    <location>
        <begin position="159"/>
        <end position="286"/>
    </location>
</feature>
<dbReference type="RefSeq" id="WP_074931126.1">
    <property type="nucleotide sequence ID" value="NZ_FORI01000004.1"/>
</dbReference>
<keyword evidence="7" id="KW-1006">Bacterial flagellum protein export</keyword>
<evidence type="ECO:0000259" key="9">
    <source>
        <dbReference type="Pfam" id="PF02108"/>
    </source>
</evidence>
<accession>A0A1I3K0W9</accession>
<evidence type="ECO:0000313" key="11">
    <source>
        <dbReference type="Proteomes" id="UP000182737"/>
    </source>
</evidence>
<name>A0A1I3K0W9_9SPIR</name>
<evidence type="ECO:0000256" key="2">
    <source>
        <dbReference type="ARBA" id="ARBA00006602"/>
    </source>
</evidence>
<keyword evidence="4" id="KW-0813">Transport</keyword>
<organism evidence="10 11">
    <name type="scientific">Treponema bryantii</name>
    <dbReference type="NCBI Taxonomy" id="163"/>
    <lineage>
        <taxon>Bacteria</taxon>
        <taxon>Pseudomonadati</taxon>
        <taxon>Spirochaetota</taxon>
        <taxon>Spirochaetia</taxon>
        <taxon>Spirochaetales</taxon>
        <taxon>Treponemataceae</taxon>
        <taxon>Treponema</taxon>
    </lineage>
</organism>
<dbReference type="Pfam" id="PF02108">
    <property type="entry name" value="FliH"/>
    <property type="match status" value="1"/>
</dbReference>
<evidence type="ECO:0000256" key="8">
    <source>
        <dbReference type="SAM" id="Coils"/>
    </source>
</evidence>
<dbReference type="Gene3D" id="1.20.5.2950">
    <property type="match status" value="1"/>
</dbReference>
<keyword evidence="10" id="KW-0282">Flagellum</keyword>
<dbReference type="OrthoDB" id="306494at2"/>
<dbReference type="InterPro" id="IPR018035">
    <property type="entry name" value="Flagellar_FliH/T3SS_HrpE"/>
</dbReference>
<dbReference type="GO" id="GO:0044781">
    <property type="term" value="P:bacterial-type flagellum organization"/>
    <property type="evidence" value="ECO:0007669"/>
    <property type="project" value="UniProtKB-KW"/>
</dbReference>
<dbReference type="AlphaFoldDB" id="A0A1I3K0W9"/>
<evidence type="ECO:0000256" key="4">
    <source>
        <dbReference type="ARBA" id="ARBA00022448"/>
    </source>
</evidence>
<proteinExistence type="inferred from homology"/>
<comment type="function">
    <text evidence="1">Needed for flagellar regrowth and assembly.</text>
</comment>
<keyword evidence="10" id="KW-0969">Cilium</keyword>
<keyword evidence="11" id="KW-1185">Reference proteome</keyword>
<comment type="similarity">
    <text evidence="2">Belongs to the FliH family.</text>
</comment>
<sequence>MAKAVFRPGEAKNIEEKVMLPLYKDYSPIEDVEVQEEEEYTGPTAEDLRREAEEYKAQFEVEKQQMKADAQKEAERIIKAAEDTAFAEVKRQTDQAAVIKADAENDAAAIIEKAKAEAAQIVAEAQAQHDKLVSDARSEGFEQGSAEGYEKGKAEVERLIERMHKVLEAVMQRREEILQDTESQIVELVILMARKVIKILSENQKNVIMANTVAALRKVKTRGNVTLRVNIEDVKLTTQHADEFIQHVENVQGITVQEDSAVEKGGCIVETDFGAIDARISSQLTELENKILEVSPVKNIKRQDPLTSAE</sequence>
<keyword evidence="5" id="KW-1005">Bacterial flagellum biogenesis</keyword>
<dbReference type="PANTHER" id="PTHR34982:SF1">
    <property type="entry name" value="FLAGELLAR ASSEMBLY PROTEIN FLIH"/>
    <property type="match status" value="1"/>
</dbReference>
<dbReference type="InterPro" id="IPR051472">
    <property type="entry name" value="T3SS_Stator/FliH"/>
</dbReference>
<keyword evidence="10" id="KW-0966">Cell projection</keyword>
<keyword evidence="8" id="KW-0175">Coiled coil</keyword>
<dbReference type="GO" id="GO:0005829">
    <property type="term" value="C:cytosol"/>
    <property type="evidence" value="ECO:0007669"/>
    <property type="project" value="TreeGrafter"/>
</dbReference>
<gene>
    <name evidence="10" type="ORF">SAMN04487775_1045</name>
</gene>